<keyword evidence="3" id="KW-0677">Repeat</keyword>
<evidence type="ECO:0000256" key="3">
    <source>
        <dbReference type="ARBA" id="ARBA00022737"/>
    </source>
</evidence>
<keyword evidence="6 10" id="KW-0067">ATP-binding</keyword>
<evidence type="ECO:0000256" key="11">
    <source>
        <dbReference type="PIRSR" id="PIRSR640198-3"/>
    </source>
</evidence>
<feature type="site" description="Important for autoinhibition of adenylyltransferase activity" evidence="11">
    <location>
        <position position="96"/>
    </location>
</feature>
<feature type="active site" evidence="9">
    <location>
        <position position="225"/>
    </location>
</feature>
<proteinExistence type="predicted"/>
<dbReference type="SUPFAM" id="SSF140931">
    <property type="entry name" value="Fic-like"/>
    <property type="match status" value="1"/>
</dbReference>
<feature type="binding site" evidence="10">
    <location>
        <begin position="229"/>
        <end position="236"/>
    </location>
    <ligand>
        <name>ATP</name>
        <dbReference type="ChEBI" id="CHEBI:30616"/>
    </ligand>
</feature>
<feature type="binding site" evidence="10">
    <location>
        <position position="269"/>
    </location>
    <ligand>
        <name>ATP</name>
        <dbReference type="ChEBI" id="CHEBI:30616"/>
    </ligand>
</feature>
<name>A0A7R8D4B4_LEPSM</name>
<protein>
    <submittedName>
        <fullName evidence="13">Protein adenylyltransferase Fic,Protein adenylyltransferase fic-1,Protein adenylyltransferase FICD</fullName>
    </submittedName>
</protein>
<evidence type="ECO:0000256" key="1">
    <source>
        <dbReference type="ARBA" id="ARBA00004167"/>
    </source>
</evidence>
<evidence type="ECO:0000256" key="4">
    <source>
        <dbReference type="ARBA" id="ARBA00022741"/>
    </source>
</evidence>
<evidence type="ECO:0000313" key="13">
    <source>
        <dbReference type="EMBL" id="CAF3024549.1"/>
    </source>
</evidence>
<evidence type="ECO:0000313" key="14">
    <source>
        <dbReference type="Proteomes" id="UP000675881"/>
    </source>
</evidence>
<evidence type="ECO:0000256" key="8">
    <source>
        <dbReference type="ARBA" id="ARBA00023136"/>
    </source>
</evidence>
<keyword evidence="13" id="KW-0808">Transferase</keyword>
<dbReference type="GO" id="GO:0016779">
    <property type="term" value="F:nucleotidyltransferase activity"/>
    <property type="evidence" value="ECO:0007669"/>
    <property type="project" value="UniProtKB-KW"/>
</dbReference>
<dbReference type="Proteomes" id="UP000675881">
    <property type="component" value="Chromosome 8"/>
</dbReference>
<dbReference type="EMBL" id="HG994587">
    <property type="protein sequence ID" value="CAF3024549.1"/>
    <property type="molecule type" value="Genomic_DNA"/>
</dbReference>
<dbReference type="GO" id="GO:0016020">
    <property type="term" value="C:membrane"/>
    <property type="evidence" value="ECO:0007669"/>
    <property type="project" value="UniProtKB-SubCell"/>
</dbReference>
<sequence length="344" mass="39435">MYGEFVEDIEKDVLKADLYFAKALSYSTTENEDYSRAMENRKRTSVIVEDIDRKVLNRIEEKKRTFQILEEQNNSALRRAKTEAYYQHIYHTVGIEGNTMSLTQTRTLLETKLAIGGKSIMEHNEVLGLDAALKYINQTLVDKLGEITITDILEIHRRVIGYVDPTEAGMFRTTQVYIGDHIPPPPSQIDTLMKHFIQWLNAPSTLEIHPIQLAAIAHYKLVYIHPFVDGNGRTSRLLMNLILMVGGYPPVIIRRQDRLQYYKTLVEANHGDVRPFLRFIAKSTERTLDAFHYSTHEREISSFEGVIAEDDNDLISMQEALDHFDSQDKIIMGGSIGPNMTVET</sequence>
<dbReference type="InterPro" id="IPR040198">
    <property type="entry name" value="Fido_containing"/>
</dbReference>
<keyword evidence="8" id="KW-0472">Membrane</keyword>
<accession>A0A7R8D4B4</accession>
<dbReference type="GO" id="GO:0005524">
    <property type="term" value="F:ATP binding"/>
    <property type="evidence" value="ECO:0007669"/>
    <property type="project" value="UniProtKB-KW"/>
</dbReference>
<dbReference type="PANTHER" id="PTHR13504">
    <property type="entry name" value="FIDO DOMAIN-CONTAINING PROTEIN DDB_G0283145"/>
    <property type="match status" value="1"/>
</dbReference>
<evidence type="ECO:0000256" key="7">
    <source>
        <dbReference type="ARBA" id="ARBA00022989"/>
    </source>
</evidence>
<keyword evidence="13" id="KW-0548">Nucleotidyltransferase</keyword>
<feature type="binding site" evidence="10">
    <location>
        <begin position="261"/>
        <end position="262"/>
    </location>
    <ligand>
        <name>ATP</name>
        <dbReference type="ChEBI" id="CHEBI:30616"/>
    </ligand>
</feature>
<dbReference type="InterPro" id="IPR036597">
    <property type="entry name" value="Fido-like_dom_sf"/>
</dbReference>
<evidence type="ECO:0000256" key="2">
    <source>
        <dbReference type="ARBA" id="ARBA00022692"/>
    </source>
</evidence>
<gene>
    <name evidence="13" type="ORF">LSAA_14233</name>
</gene>
<evidence type="ECO:0000256" key="10">
    <source>
        <dbReference type="PIRSR" id="PIRSR640198-2"/>
    </source>
</evidence>
<reference evidence="13" key="1">
    <citation type="submission" date="2021-02" db="EMBL/GenBank/DDBJ databases">
        <authorList>
            <person name="Bekaert M."/>
        </authorList>
    </citation>
    <scope>NUCLEOTIDE SEQUENCE</scope>
    <source>
        <strain evidence="13">IoA-00</strain>
    </source>
</reference>
<evidence type="ECO:0000256" key="9">
    <source>
        <dbReference type="PIRSR" id="PIRSR640198-1"/>
    </source>
</evidence>
<comment type="subcellular location">
    <subcellularLocation>
        <location evidence="1">Membrane</location>
        <topology evidence="1">Single-pass membrane protein</topology>
    </subcellularLocation>
</comment>
<evidence type="ECO:0000256" key="12">
    <source>
        <dbReference type="PIRSR" id="PIRSR640198-4"/>
    </source>
</evidence>
<dbReference type="PANTHER" id="PTHR13504:SF34">
    <property type="entry name" value="PROTEIN ADENYLYLTRANSFERASE FICD"/>
    <property type="match status" value="1"/>
</dbReference>
<keyword evidence="7" id="KW-1133">Transmembrane helix</keyword>
<evidence type="ECO:0000256" key="5">
    <source>
        <dbReference type="ARBA" id="ARBA00022803"/>
    </source>
</evidence>
<dbReference type="PROSITE" id="PS51459">
    <property type="entry name" value="FIDO"/>
    <property type="match status" value="1"/>
</dbReference>
<feature type="glycosylation site" description="N-linked (GlcNAc...) asparagine" evidence="12">
    <location>
        <position position="137"/>
    </location>
</feature>
<keyword evidence="4 10" id="KW-0547">Nucleotide-binding</keyword>
<dbReference type="AlphaFoldDB" id="A0A7R8D4B4"/>
<evidence type="ECO:0000256" key="6">
    <source>
        <dbReference type="ARBA" id="ARBA00022840"/>
    </source>
</evidence>
<dbReference type="Gene3D" id="1.10.3290.10">
    <property type="entry name" value="Fido-like domain"/>
    <property type="match status" value="1"/>
</dbReference>
<keyword evidence="5" id="KW-0802">TPR repeat</keyword>
<organism evidence="13 14">
    <name type="scientific">Lepeophtheirus salmonis</name>
    <name type="common">Salmon louse</name>
    <name type="synonym">Caligus salmonis</name>
    <dbReference type="NCBI Taxonomy" id="72036"/>
    <lineage>
        <taxon>Eukaryota</taxon>
        <taxon>Metazoa</taxon>
        <taxon>Ecdysozoa</taxon>
        <taxon>Arthropoda</taxon>
        <taxon>Crustacea</taxon>
        <taxon>Multicrustacea</taxon>
        <taxon>Hexanauplia</taxon>
        <taxon>Copepoda</taxon>
        <taxon>Siphonostomatoida</taxon>
        <taxon>Caligidae</taxon>
        <taxon>Lepeophtheirus</taxon>
    </lineage>
</organism>
<dbReference type="InterPro" id="IPR003812">
    <property type="entry name" value="Fido"/>
</dbReference>
<dbReference type="OrthoDB" id="439046at2759"/>
<keyword evidence="14" id="KW-1185">Reference proteome</keyword>
<dbReference type="Pfam" id="PF02661">
    <property type="entry name" value="Fic"/>
    <property type="match status" value="1"/>
</dbReference>
<keyword evidence="2" id="KW-0812">Transmembrane</keyword>